<dbReference type="InterPro" id="IPR053231">
    <property type="entry name" value="GPCR_LN-TM7"/>
</dbReference>
<sequence>MVSIFPWISWIVSAPSVAGLLPVKSSDRGLSLTVPSWTYRDLPDHIPRMLTQCPKLFHGCSQEFISRKKDAYLVTCSCARNCRVNGDCCWDVPFVTQVVQTSRTSCIGVQISQTAKIHVNMVTGCLKTWPIDDVRFACERPELFADRFYVIPATAFTGVTYRNGFCALCNDDLANTTFWSIASYGLDGGFHILPPTFAQAYQSLHLRPCNQMVTVDACSENVSEVVSQKCKMHYAPVRDAGSPYSPIFKNVYCAWCNAANVSRMSCSPTVYVLRRTYRGVKAYNRNDLSKPVLKTPACYAHYDGHCYIRRSRNTSNAHRSSVGQLDSARLGEPPKLRRSPARYRSEWQSNYSLRDRIALACTALSICFLILKLIVFCAFKEARNSSSSCTMCMAGTLLVAQVLFLITKCADLEEYVCFAGAVFGHYCFLSTFLWTGVLSFDIWKSLTTVQVPSNSKNTLASYSFLAWGVPLLVVSGAVAVDQTAPDSVLSPNYGDPICFIGSFWGLVVYFFVPMASLVLFCLVLYFNTVWYIRTTSSAAQGADDVPKPGRRDRPKCGQQRTNLALFVRLSLVMGAPWAIALAGSFVPNRITDSVMDVMVGSQGVYLFFIFKDYRYIWAYLRKKVAKTAPSTTSCTSASRST</sequence>
<name>A0A9D4T7B3_RHISA</name>
<organism evidence="9 10">
    <name type="scientific">Rhipicephalus sanguineus</name>
    <name type="common">Brown dog tick</name>
    <name type="synonym">Ixodes sanguineus</name>
    <dbReference type="NCBI Taxonomy" id="34632"/>
    <lineage>
        <taxon>Eukaryota</taxon>
        <taxon>Metazoa</taxon>
        <taxon>Ecdysozoa</taxon>
        <taxon>Arthropoda</taxon>
        <taxon>Chelicerata</taxon>
        <taxon>Arachnida</taxon>
        <taxon>Acari</taxon>
        <taxon>Parasitiformes</taxon>
        <taxon>Ixodida</taxon>
        <taxon>Ixodoidea</taxon>
        <taxon>Ixodidae</taxon>
        <taxon>Rhipicephalinae</taxon>
        <taxon>Rhipicephalus</taxon>
        <taxon>Rhipicephalus</taxon>
    </lineage>
</organism>
<dbReference type="GO" id="GO:0007166">
    <property type="term" value="P:cell surface receptor signaling pathway"/>
    <property type="evidence" value="ECO:0007669"/>
    <property type="project" value="InterPro"/>
</dbReference>
<dbReference type="PANTHER" id="PTHR45902:SF1">
    <property type="entry name" value="LATROPHILIN RECEPTOR-LIKE PROTEIN A"/>
    <property type="match status" value="1"/>
</dbReference>
<keyword evidence="2 6" id="KW-0812">Transmembrane</keyword>
<dbReference type="PANTHER" id="PTHR45902">
    <property type="entry name" value="LATROPHILIN RECEPTOR-LIKE PROTEIN A"/>
    <property type="match status" value="1"/>
</dbReference>
<dbReference type="Pfam" id="PF00002">
    <property type="entry name" value="7tm_2"/>
    <property type="match status" value="1"/>
</dbReference>
<evidence type="ECO:0000256" key="1">
    <source>
        <dbReference type="ARBA" id="ARBA00004141"/>
    </source>
</evidence>
<feature type="transmembrane region" description="Helical" evidence="6">
    <location>
        <begin position="418"/>
        <end position="438"/>
    </location>
</feature>
<gene>
    <name evidence="9" type="ORF">HPB52_008678</name>
</gene>
<dbReference type="Gene3D" id="1.20.1070.10">
    <property type="entry name" value="Rhodopsin 7-helix transmembrane proteins"/>
    <property type="match status" value="1"/>
</dbReference>
<evidence type="ECO:0000256" key="4">
    <source>
        <dbReference type="ARBA" id="ARBA00023136"/>
    </source>
</evidence>
<evidence type="ECO:0000256" key="2">
    <source>
        <dbReference type="ARBA" id="ARBA00022692"/>
    </source>
</evidence>
<comment type="caution">
    <text evidence="9">The sequence shown here is derived from an EMBL/GenBank/DDBJ whole genome shotgun (WGS) entry which is preliminary data.</text>
</comment>
<feature type="compositionally biased region" description="Polar residues" evidence="5">
    <location>
        <begin position="315"/>
        <end position="324"/>
    </location>
</feature>
<dbReference type="GO" id="GO:0004930">
    <property type="term" value="F:G protein-coupled receptor activity"/>
    <property type="evidence" value="ECO:0007669"/>
    <property type="project" value="InterPro"/>
</dbReference>
<dbReference type="InterPro" id="IPR017981">
    <property type="entry name" value="GPCR_2-like_7TM"/>
</dbReference>
<accession>A0A9D4T7B3</accession>
<keyword evidence="3 6" id="KW-1133">Transmembrane helix</keyword>
<dbReference type="Proteomes" id="UP000821837">
    <property type="component" value="Chromosome 10"/>
</dbReference>
<evidence type="ECO:0000256" key="7">
    <source>
        <dbReference type="SAM" id="SignalP"/>
    </source>
</evidence>
<dbReference type="AlphaFoldDB" id="A0A9D4T7B3"/>
<evidence type="ECO:0000313" key="10">
    <source>
        <dbReference type="Proteomes" id="UP000821837"/>
    </source>
</evidence>
<feature type="chain" id="PRO_5038559457" description="G-protein coupled receptors family 2 profile 2 domain-containing protein" evidence="7">
    <location>
        <begin position="20"/>
        <end position="641"/>
    </location>
</feature>
<dbReference type="CDD" id="cd15039">
    <property type="entry name" value="7tmB3_Methuselah-like"/>
    <property type="match status" value="1"/>
</dbReference>
<feature type="domain" description="G-protein coupled receptors family 2 profile 2" evidence="8">
    <location>
        <begin position="354"/>
        <end position="614"/>
    </location>
</feature>
<evidence type="ECO:0000256" key="6">
    <source>
        <dbReference type="SAM" id="Phobius"/>
    </source>
</evidence>
<reference evidence="9" key="1">
    <citation type="journal article" date="2020" name="Cell">
        <title>Large-Scale Comparative Analyses of Tick Genomes Elucidate Their Genetic Diversity and Vector Capacities.</title>
        <authorList>
            <consortium name="Tick Genome and Microbiome Consortium (TIGMIC)"/>
            <person name="Jia N."/>
            <person name="Wang J."/>
            <person name="Shi W."/>
            <person name="Du L."/>
            <person name="Sun Y."/>
            <person name="Zhan W."/>
            <person name="Jiang J.F."/>
            <person name="Wang Q."/>
            <person name="Zhang B."/>
            <person name="Ji P."/>
            <person name="Bell-Sakyi L."/>
            <person name="Cui X.M."/>
            <person name="Yuan T.T."/>
            <person name="Jiang B.G."/>
            <person name="Yang W.F."/>
            <person name="Lam T.T."/>
            <person name="Chang Q.C."/>
            <person name="Ding S.J."/>
            <person name="Wang X.J."/>
            <person name="Zhu J.G."/>
            <person name="Ruan X.D."/>
            <person name="Zhao L."/>
            <person name="Wei J.T."/>
            <person name="Ye R.Z."/>
            <person name="Que T.C."/>
            <person name="Du C.H."/>
            <person name="Zhou Y.H."/>
            <person name="Cheng J.X."/>
            <person name="Dai P.F."/>
            <person name="Guo W.B."/>
            <person name="Han X.H."/>
            <person name="Huang E.J."/>
            <person name="Li L.F."/>
            <person name="Wei W."/>
            <person name="Gao Y.C."/>
            <person name="Liu J.Z."/>
            <person name="Shao H.Z."/>
            <person name="Wang X."/>
            <person name="Wang C.C."/>
            <person name="Yang T.C."/>
            <person name="Huo Q.B."/>
            <person name="Li W."/>
            <person name="Chen H.Y."/>
            <person name="Chen S.E."/>
            <person name="Zhou L.G."/>
            <person name="Ni X.B."/>
            <person name="Tian J.H."/>
            <person name="Sheng Y."/>
            <person name="Liu T."/>
            <person name="Pan Y.S."/>
            <person name="Xia L.Y."/>
            <person name="Li J."/>
            <person name="Zhao F."/>
            <person name="Cao W.C."/>
        </authorList>
    </citation>
    <scope>NUCLEOTIDE SEQUENCE</scope>
    <source>
        <strain evidence="9">Rsan-2018</strain>
    </source>
</reference>
<feature type="transmembrane region" description="Helical" evidence="6">
    <location>
        <begin position="459"/>
        <end position="480"/>
    </location>
</feature>
<evidence type="ECO:0000256" key="3">
    <source>
        <dbReference type="ARBA" id="ARBA00022989"/>
    </source>
</evidence>
<evidence type="ECO:0000313" key="9">
    <source>
        <dbReference type="EMBL" id="KAH7976119.1"/>
    </source>
</evidence>
<comment type="subcellular location">
    <subcellularLocation>
        <location evidence="1">Membrane</location>
        <topology evidence="1">Multi-pass membrane protein</topology>
    </subcellularLocation>
</comment>
<feature type="transmembrane region" description="Helical" evidence="6">
    <location>
        <begin position="386"/>
        <end position="406"/>
    </location>
</feature>
<feature type="signal peptide" evidence="7">
    <location>
        <begin position="1"/>
        <end position="19"/>
    </location>
</feature>
<keyword evidence="4 6" id="KW-0472">Membrane</keyword>
<feature type="region of interest" description="Disordered" evidence="5">
    <location>
        <begin position="315"/>
        <end position="337"/>
    </location>
</feature>
<keyword evidence="10" id="KW-1185">Reference proteome</keyword>
<dbReference type="EMBL" id="JABSTV010001246">
    <property type="protein sequence ID" value="KAH7976119.1"/>
    <property type="molecule type" value="Genomic_DNA"/>
</dbReference>
<protein>
    <recommendedName>
        <fullName evidence="8">G-protein coupled receptors family 2 profile 2 domain-containing protein</fullName>
    </recommendedName>
</protein>
<evidence type="ECO:0000259" key="8">
    <source>
        <dbReference type="PROSITE" id="PS50261"/>
    </source>
</evidence>
<keyword evidence="7" id="KW-0732">Signal</keyword>
<dbReference type="InterPro" id="IPR000832">
    <property type="entry name" value="GPCR_2_secretin-like"/>
</dbReference>
<feature type="transmembrane region" description="Helical" evidence="6">
    <location>
        <begin position="563"/>
        <end position="582"/>
    </location>
</feature>
<dbReference type="GO" id="GO:0016020">
    <property type="term" value="C:membrane"/>
    <property type="evidence" value="ECO:0007669"/>
    <property type="project" value="UniProtKB-SubCell"/>
</dbReference>
<reference evidence="9" key="2">
    <citation type="submission" date="2021-09" db="EMBL/GenBank/DDBJ databases">
        <authorList>
            <person name="Jia N."/>
            <person name="Wang J."/>
            <person name="Shi W."/>
            <person name="Du L."/>
            <person name="Sun Y."/>
            <person name="Zhan W."/>
            <person name="Jiang J."/>
            <person name="Wang Q."/>
            <person name="Zhang B."/>
            <person name="Ji P."/>
            <person name="Sakyi L.B."/>
            <person name="Cui X."/>
            <person name="Yuan T."/>
            <person name="Jiang B."/>
            <person name="Yang W."/>
            <person name="Lam T.T.-Y."/>
            <person name="Chang Q."/>
            <person name="Ding S."/>
            <person name="Wang X."/>
            <person name="Zhu J."/>
            <person name="Ruan X."/>
            <person name="Zhao L."/>
            <person name="Wei J."/>
            <person name="Que T."/>
            <person name="Du C."/>
            <person name="Cheng J."/>
            <person name="Dai P."/>
            <person name="Han X."/>
            <person name="Huang E."/>
            <person name="Gao Y."/>
            <person name="Liu J."/>
            <person name="Shao H."/>
            <person name="Ye R."/>
            <person name="Li L."/>
            <person name="Wei W."/>
            <person name="Wang X."/>
            <person name="Wang C."/>
            <person name="Huo Q."/>
            <person name="Li W."/>
            <person name="Guo W."/>
            <person name="Chen H."/>
            <person name="Chen S."/>
            <person name="Zhou L."/>
            <person name="Zhou L."/>
            <person name="Ni X."/>
            <person name="Tian J."/>
            <person name="Zhou Y."/>
            <person name="Sheng Y."/>
            <person name="Liu T."/>
            <person name="Pan Y."/>
            <person name="Xia L."/>
            <person name="Li J."/>
            <person name="Zhao F."/>
            <person name="Cao W."/>
        </authorList>
    </citation>
    <scope>NUCLEOTIDE SEQUENCE</scope>
    <source>
        <strain evidence="9">Rsan-2018</strain>
        <tissue evidence="9">Larvae</tissue>
    </source>
</reference>
<dbReference type="VEuPathDB" id="VectorBase:RSAN_037449"/>
<feature type="transmembrane region" description="Helical" evidence="6">
    <location>
        <begin position="594"/>
        <end position="613"/>
    </location>
</feature>
<proteinExistence type="predicted"/>
<feature type="transmembrane region" description="Helical" evidence="6">
    <location>
        <begin position="357"/>
        <end position="379"/>
    </location>
</feature>
<dbReference type="PROSITE" id="PS50261">
    <property type="entry name" value="G_PROTEIN_RECEP_F2_4"/>
    <property type="match status" value="1"/>
</dbReference>
<evidence type="ECO:0000256" key="5">
    <source>
        <dbReference type="SAM" id="MobiDB-lite"/>
    </source>
</evidence>
<feature type="transmembrane region" description="Helical" evidence="6">
    <location>
        <begin position="500"/>
        <end position="526"/>
    </location>
</feature>